<gene>
    <name evidence="4" type="ORF">ZHD862_LOCUS30275</name>
</gene>
<dbReference type="PANTHER" id="PTHR10110">
    <property type="entry name" value="SODIUM/HYDROGEN EXCHANGER"/>
    <property type="match status" value="1"/>
</dbReference>
<comment type="caution">
    <text evidence="4">The sequence shown here is derived from an EMBL/GenBank/DDBJ whole genome shotgun (WGS) entry which is preliminary data.</text>
</comment>
<dbReference type="GO" id="GO:0051453">
    <property type="term" value="P:regulation of intracellular pH"/>
    <property type="evidence" value="ECO:0007669"/>
    <property type="project" value="TreeGrafter"/>
</dbReference>
<name>A0A815H0H0_9BILA</name>
<dbReference type="GO" id="GO:0015385">
    <property type="term" value="F:sodium:proton antiporter activity"/>
    <property type="evidence" value="ECO:0007669"/>
    <property type="project" value="InterPro"/>
</dbReference>
<feature type="transmembrane region" description="Helical" evidence="3">
    <location>
        <begin position="7"/>
        <end position="22"/>
    </location>
</feature>
<sequence length="131" mass="15286">MLQNKRSIIFILILGILIRKYYCKEQTYTHKEAKPLRFHVAYFNFEHVSDVYAITLWILLGSLAKVGFHLSHRLTEKFPESCLLIILGLIVGALLYVTHLAEQKAYVLNSDTFFLFLLPVRKTNNILINFQ</sequence>
<evidence type="ECO:0000313" key="4">
    <source>
        <dbReference type="EMBL" id="CAF1345472.1"/>
    </source>
</evidence>
<feature type="transmembrane region" description="Helical" evidence="3">
    <location>
        <begin position="82"/>
        <end position="101"/>
    </location>
</feature>
<dbReference type="Proteomes" id="UP000663864">
    <property type="component" value="Unassembled WGS sequence"/>
</dbReference>
<dbReference type="EMBL" id="CAJNOT010002819">
    <property type="protein sequence ID" value="CAF1345472.1"/>
    <property type="molecule type" value="Genomic_DNA"/>
</dbReference>
<dbReference type="GO" id="GO:0098719">
    <property type="term" value="P:sodium ion import across plasma membrane"/>
    <property type="evidence" value="ECO:0007669"/>
    <property type="project" value="TreeGrafter"/>
</dbReference>
<dbReference type="GO" id="GO:0005886">
    <property type="term" value="C:plasma membrane"/>
    <property type="evidence" value="ECO:0007669"/>
    <property type="project" value="TreeGrafter"/>
</dbReference>
<keyword evidence="1" id="KW-0813">Transport</keyword>
<keyword evidence="3" id="KW-1133">Transmembrane helix</keyword>
<proteinExistence type="predicted"/>
<organism evidence="4 5">
    <name type="scientific">Rotaria sordida</name>
    <dbReference type="NCBI Taxonomy" id="392033"/>
    <lineage>
        <taxon>Eukaryota</taxon>
        <taxon>Metazoa</taxon>
        <taxon>Spiralia</taxon>
        <taxon>Gnathifera</taxon>
        <taxon>Rotifera</taxon>
        <taxon>Eurotatoria</taxon>
        <taxon>Bdelloidea</taxon>
        <taxon>Philodinida</taxon>
        <taxon>Philodinidae</taxon>
        <taxon>Rotaria</taxon>
    </lineage>
</organism>
<evidence type="ECO:0000256" key="2">
    <source>
        <dbReference type="ARBA" id="ARBA00023065"/>
    </source>
</evidence>
<dbReference type="InterPro" id="IPR018422">
    <property type="entry name" value="Cation/H_exchanger_CPA1"/>
</dbReference>
<reference evidence="4" key="1">
    <citation type="submission" date="2021-02" db="EMBL/GenBank/DDBJ databases">
        <authorList>
            <person name="Nowell W R."/>
        </authorList>
    </citation>
    <scope>NUCLEOTIDE SEQUENCE</scope>
</reference>
<dbReference type="PANTHER" id="PTHR10110:SF98">
    <property type="entry name" value="SODIUM_HYDROGEN EXCHANGER"/>
    <property type="match status" value="1"/>
</dbReference>
<keyword evidence="3" id="KW-0812">Transmembrane</keyword>
<evidence type="ECO:0000256" key="1">
    <source>
        <dbReference type="ARBA" id="ARBA00022448"/>
    </source>
</evidence>
<keyword evidence="2" id="KW-0406">Ion transport</keyword>
<dbReference type="GO" id="GO:0015386">
    <property type="term" value="F:potassium:proton antiporter activity"/>
    <property type="evidence" value="ECO:0007669"/>
    <property type="project" value="TreeGrafter"/>
</dbReference>
<feature type="transmembrane region" description="Helical" evidence="3">
    <location>
        <begin position="51"/>
        <end position="70"/>
    </location>
</feature>
<accession>A0A815H0H0</accession>
<keyword evidence="3" id="KW-0472">Membrane</keyword>
<dbReference type="AlphaFoldDB" id="A0A815H0H0"/>
<protein>
    <submittedName>
        <fullName evidence="4">Uncharacterized protein</fullName>
    </submittedName>
</protein>
<evidence type="ECO:0000256" key="3">
    <source>
        <dbReference type="SAM" id="Phobius"/>
    </source>
</evidence>
<evidence type="ECO:0000313" key="5">
    <source>
        <dbReference type="Proteomes" id="UP000663864"/>
    </source>
</evidence>